<reference evidence="8" key="1">
    <citation type="submission" date="2007-03" db="EMBL/GenBank/DDBJ databases">
        <title>Annotation of Culex pipiens quinquefasciatus.</title>
        <authorList>
            <consortium name="The Broad Institute Genome Sequencing Platform"/>
            <person name="Atkinson P.W."/>
            <person name="Hemingway J."/>
            <person name="Christensen B.M."/>
            <person name="Higgs S."/>
            <person name="Kodira C."/>
            <person name="Hannick L."/>
            <person name="Megy K."/>
            <person name="O'Leary S."/>
            <person name="Pearson M."/>
            <person name="Haas B.J."/>
            <person name="Mauceli E."/>
            <person name="Wortman J.R."/>
            <person name="Lee N.H."/>
            <person name="Guigo R."/>
            <person name="Stanke M."/>
            <person name="Alvarado L."/>
            <person name="Amedeo P."/>
            <person name="Antoine C.H."/>
            <person name="Arensburger P."/>
            <person name="Bidwell S.L."/>
            <person name="Crawford M."/>
            <person name="Camaro F."/>
            <person name="Devon K."/>
            <person name="Engels R."/>
            <person name="Hammond M."/>
            <person name="Howarth C."/>
            <person name="Koehrsen M."/>
            <person name="Lawson D."/>
            <person name="Montgomery P."/>
            <person name="Nene V."/>
            <person name="Nusbaum C."/>
            <person name="Puiu D."/>
            <person name="Romero-Severson J."/>
            <person name="Severson D.W."/>
            <person name="Shumway M."/>
            <person name="Sisk P."/>
            <person name="Stolte C."/>
            <person name="Zeng Q."/>
            <person name="Eisenstadt E."/>
            <person name="Fraser-Liggett C."/>
            <person name="Strausberg R."/>
            <person name="Galagan J."/>
            <person name="Birren B."/>
            <person name="Collins F.H."/>
        </authorList>
    </citation>
    <scope>NUCLEOTIDE SEQUENCE [LARGE SCALE GENOMIC DNA]</scope>
    <source>
        <strain evidence="8">JHB</strain>
    </source>
</reference>
<dbReference type="KEGG" id="cqu:CpipJ_CPIJ015680"/>
<dbReference type="InterPro" id="IPR048365">
    <property type="entry name" value="TNP-like_RNaseH_N"/>
</dbReference>
<evidence type="ECO:0000256" key="3">
    <source>
        <dbReference type="ARBA" id="ARBA00022833"/>
    </source>
</evidence>
<keyword evidence="6" id="KW-0175">Coiled coil</keyword>
<dbReference type="PROSITE" id="PS50950">
    <property type="entry name" value="ZF_THAP"/>
    <property type="match status" value="1"/>
</dbReference>
<dbReference type="GO" id="GO:0003677">
    <property type="term" value="F:DNA binding"/>
    <property type="evidence" value="ECO:0007669"/>
    <property type="project" value="UniProtKB-UniRule"/>
</dbReference>
<dbReference type="SUPFAM" id="SSF57716">
    <property type="entry name" value="Glucocorticoid receptor-like (DNA-binding domain)"/>
    <property type="match status" value="1"/>
</dbReference>
<evidence type="ECO:0000256" key="4">
    <source>
        <dbReference type="ARBA" id="ARBA00023125"/>
    </source>
</evidence>
<evidence type="ECO:0000313" key="10">
    <source>
        <dbReference type="Proteomes" id="UP000002320"/>
    </source>
</evidence>
<dbReference type="EMBL" id="DS232540">
    <property type="protein sequence ID" value="EDS43171.1"/>
    <property type="molecule type" value="Genomic_DNA"/>
</dbReference>
<dbReference type="VEuPathDB" id="VectorBase:CQUJHB014428"/>
<dbReference type="Pfam" id="PF12017">
    <property type="entry name" value="Tnp_P_element"/>
    <property type="match status" value="1"/>
</dbReference>
<dbReference type="OMA" id="THADGRC"/>
<dbReference type="Pfam" id="PF21787">
    <property type="entry name" value="TNP-like_RNaseH_N"/>
    <property type="match status" value="1"/>
</dbReference>
<keyword evidence="1" id="KW-0479">Metal-binding</keyword>
<protein>
    <submittedName>
        <fullName evidence="8 9">Repressor</fullName>
    </submittedName>
</protein>
<dbReference type="GO" id="GO:0008270">
    <property type="term" value="F:zinc ion binding"/>
    <property type="evidence" value="ECO:0007669"/>
    <property type="project" value="UniProtKB-KW"/>
</dbReference>
<keyword evidence="2 5" id="KW-0863">Zinc-finger</keyword>
<name>B0X9K2_CULQU</name>
<dbReference type="InterPro" id="IPR021896">
    <property type="entry name" value="THAP9-like_HTH"/>
</dbReference>
<dbReference type="HOGENOM" id="CLU_284881_0_0_1"/>
<dbReference type="SMART" id="SM00980">
    <property type="entry name" value="THAP"/>
    <property type="match status" value="1"/>
</dbReference>
<evidence type="ECO:0000313" key="8">
    <source>
        <dbReference type="EMBL" id="EDS43171.1"/>
    </source>
</evidence>
<keyword evidence="3" id="KW-0862">Zinc</keyword>
<dbReference type="VEuPathDB" id="VectorBase:CPIJ015680"/>
<dbReference type="Pfam" id="PF05485">
    <property type="entry name" value="THAP"/>
    <property type="match status" value="1"/>
</dbReference>
<evidence type="ECO:0000313" key="9">
    <source>
        <dbReference type="EnsemblMetazoa" id="CPIJ015680-PA"/>
    </source>
</evidence>
<accession>B0X9K2</accession>
<feature type="coiled-coil region" evidence="6">
    <location>
        <begin position="432"/>
        <end position="466"/>
    </location>
</feature>
<dbReference type="InterPro" id="IPR006612">
    <property type="entry name" value="THAP_Znf"/>
</dbReference>
<feature type="domain" description="THAP-type" evidence="7">
    <location>
        <begin position="1"/>
        <end position="86"/>
    </location>
</feature>
<keyword evidence="10" id="KW-1185">Reference proteome</keyword>
<dbReference type="InParanoid" id="B0X9K2"/>
<dbReference type="eggNOG" id="ENOG502QQSX">
    <property type="taxonomic scope" value="Eukaryota"/>
</dbReference>
<dbReference type="Pfam" id="PF21788">
    <property type="entry name" value="TNP-like_GBD"/>
    <property type="match status" value="1"/>
</dbReference>
<evidence type="ECO:0000256" key="6">
    <source>
        <dbReference type="SAM" id="Coils"/>
    </source>
</evidence>
<gene>
    <name evidence="9" type="primary">6049597</name>
    <name evidence="8" type="ORF">CpipJ_CPIJ015680</name>
</gene>
<proteinExistence type="predicted"/>
<reference evidence="9" key="2">
    <citation type="submission" date="2021-02" db="UniProtKB">
        <authorList>
            <consortium name="EnsemblMetazoa"/>
        </authorList>
    </citation>
    <scope>IDENTIFICATION</scope>
    <source>
        <strain evidence="9">JHB</strain>
    </source>
</reference>
<dbReference type="EnsemblMetazoa" id="CPIJ015680-RA">
    <property type="protein sequence ID" value="CPIJ015680-PA"/>
    <property type="gene ID" value="CPIJ015680"/>
</dbReference>
<dbReference type="Proteomes" id="UP000002320">
    <property type="component" value="Unassembled WGS sequence"/>
</dbReference>
<evidence type="ECO:0000256" key="5">
    <source>
        <dbReference type="PROSITE-ProRule" id="PRU00309"/>
    </source>
</evidence>
<sequence length="1089" mass="121825">MKCYVPSCQTDFHHLPEGISKHKFPTDKDRQLEWVRAISTAESVDLDASVIDFRLEKVCSKHFDQAFIYKVGQRNLLSKNAVPFTPFRSERQSYGQASMQPTHQSVFGLPSGAGLVAPLMNIRSQPNQLRVPQLVAVGLPMGQGQVALHMNIIHHYPDQHRVSQPVVVGLPVGSRQVAPQQRRATNIFTQPAVFPSTVVVLPRPGQVTTQMNPHSQPTQHRVLQPAVVGQPASPIQLVPQHYGVVGQPACPMQQMPQQVIHRSQPTQQVPQHYGVVGQPAIPTQQVPQHVIHHSQLIKHRTLQPAVVGQPAGPIQQVPQQRVVVNQHPNQKASHQTIIHLQHDQQRVPKPIFVGQRKRRAAEPGPQSLAKLRKFVPEETDQANDQLNKSEVVKVVDNPKQRKRPIRYAGDLLNRDISKDEAAKALPKLQIHLERNRKLVKKLRAQITRLKMKVNSCEQLIETLRTKQHIDQDQLQDLSLNDELFAELKNYRRGKPYSTRLRNFATTLHFCSAKAYNFVRSTFNNSLPHPRTITRWYVSVNGEPGITKESLDVLKAKSTERARQGKKLYGCLLMDEIGHRQQVRWYHTNKKLDGKVPQEHAKGSGVRPAKEALFFMVSGIEEPFKIPVGYFLINGISAEAKMDLVNTMLIALHDAGVTIIALVFDGTQANLSMAHLLGCNLKIDPEKPLVTKFEHPCSDHSVHVLLDVMHMLKLVRNTLHSRKVIKTPRGEAKWEFLEKLNEFQIENGAKLGNKLSNNHIHFSNNKMKTIYAIQTISNGCIAIVFGVARNNRRTWCVRAKHPQECASYPVLICRTQHEWVSERPPETGGLGASQRNTCRRTPKNFYRETEKVPPSSRPCIIPRFQSAGRNTTGCRSVLLKPANSTRCVTAKHLQTHADGRCRWNSTKLSTHCIVVGMWTSPEAARSALKRKKTFHRRRMVSNEGELLEGLRPSYNVVGTWTSPGRCTLISSKQSIGAAWCRMQMSSRWTSSQAATSSGRGLSRSCTLGVETQKLDISSKQSIGATNEGELLVGFQPSCNVVGTWTSPGSCTLISSKQSIGAAWCRTKMSSRWTSGKAASSSGRGLRASPS</sequence>
<dbReference type="OrthoDB" id="7312725at2759"/>
<dbReference type="InterPro" id="IPR048366">
    <property type="entry name" value="TNP-like_GBD"/>
</dbReference>
<dbReference type="AlphaFoldDB" id="B0X9K2"/>
<evidence type="ECO:0000256" key="2">
    <source>
        <dbReference type="ARBA" id="ARBA00022771"/>
    </source>
</evidence>
<evidence type="ECO:0000256" key="1">
    <source>
        <dbReference type="ARBA" id="ARBA00022723"/>
    </source>
</evidence>
<organism>
    <name type="scientific">Culex quinquefasciatus</name>
    <name type="common">Southern house mosquito</name>
    <name type="synonym">Culex pungens</name>
    <dbReference type="NCBI Taxonomy" id="7176"/>
    <lineage>
        <taxon>Eukaryota</taxon>
        <taxon>Metazoa</taxon>
        <taxon>Ecdysozoa</taxon>
        <taxon>Arthropoda</taxon>
        <taxon>Hexapoda</taxon>
        <taxon>Insecta</taxon>
        <taxon>Pterygota</taxon>
        <taxon>Neoptera</taxon>
        <taxon>Endopterygota</taxon>
        <taxon>Diptera</taxon>
        <taxon>Nematocera</taxon>
        <taxon>Culicoidea</taxon>
        <taxon>Culicidae</taxon>
        <taxon>Culicinae</taxon>
        <taxon>Culicini</taxon>
        <taxon>Culex</taxon>
        <taxon>Culex</taxon>
    </lineage>
</organism>
<keyword evidence="4 5" id="KW-0238">DNA-binding</keyword>
<evidence type="ECO:0000259" key="7">
    <source>
        <dbReference type="PROSITE" id="PS50950"/>
    </source>
</evidence>
<dbReference type="STRING" id="7176.B0X9K2"/>